<feature type="transmembrane region" description="Helical" evidence="3">
    <location>
        <begin position="170"/>
        <end position="193"/>
    </location>
</feature>
<feature type="transmembrane region" description="Helical" evidence="3">
    <location>
        <begin position="348"/>
        <end position="369"/>
    </location>
</feature>
<keyword evidence="3" id="KW-0812">Transmembrane</keyword>
<dbReference type="Pfam" id="PF07690">
    <property type="entry name" value="MFS_1"/>
    <property type="match status" value="1"/>
</dbReference>
<dbReference type="InterPro" id="IPR011701">
    <property type="entry name" value="MFS"/>
</dbReference>
<dbReference type="InterPro" id="IPR050327">
    <property type="entry name" value="Proton-linked_MCT"/>
</dbReference>
<comment type="similarity">
    <text evidence="2">Belongs to the major facilitator superfamily. Monocarboxylate porter (TC 2.A.1.13) family.</text>
</comment>
<dbReference type="SUPFAM" id="SSF103473">
    <property type="entry name" value="MFS general substrate transporter"/>
    <property type="match status" value="1"/>
</dbReference>
<comment type="subcellular location">
    <subcellularLocation>
        <location evidence="1">Membrane</location>
        <topology evidence="1">Multi-pass membrane protein</topology>
    </subcellularLocation>
</comment>
<proteinExistence type="inferred from homology"/>
<comment type="caution">
    <text evidence="4">The sequence shown here is derived from an EMBL/GenBank/DDBJ whole genome shotgun (WGS) entry which is preliminary data.</text>
</comment>
<protein>
    <submittedName>
        <fullName evidence="4">MFS general substrate transporter</fullName>
    </submittedName>
</protein>
<feature type="transmembrane region" description="Helical" evidence="3">
    <location>
        <begin position="462"/>
        <end position="483"/>
    </location>
</feature>
<accession>A0AAD7IB17</accession>
<dbReference type="Proteomes" id="UP001215280">
    <property type="component" value="Unassembled WGS sequence"/>
</dbReference>
<feature type="transmembrane region" description="Helical" evidence="3">
    <location>
        <begin position="205"/>
        <end position="226"/>
    </location>
</feature>
<dbReference type="PANTHER" id="PTHR11360">
    <property type="entry name" value="MONOCARBOXYLATE TRANSPORTER"/>
    <property type="match status" value="1"/>
</dbReference>
<evidence type="ECO:0000313" key="5">
    <source>
        <dbReference type="Proteomes" id="UP001215280"/>
    </source>
</evidence>
<feature type="transmembrane region" description="Helical" evidence="3">
    <location>
        <begin position="66"/>
        <end position="85"/>
    </location>
</feature>
<dbReference type="InterPro" id="IPR036259">
    <property type="entry name" value="MFS_trans_sf"/>
</dbReference>
<evidence type="ECO:0000256" key="3">
    <source>
        <dbReference type="SAM" id="Phobius"/>
    </source>
</evidence>
<dbReference type="PANTHER" id="PTHR11360:SF287">
    <property type="entry name" value="MFS MONOCARBOXYLATE TRANSPORTER"/>
    <property type="match status" value="1"/>
</dbReference>
<evidence type="ECO:0000256" key="2">
    <source>
        <dbReference type="ARBA" id="ARBA00006727"/>
    </source>
</evidence>
<evidence type="ECO:0000313" key="4">
    <source>
        <dbReference type="EMBL" id="KAJ7739059.1"/>
    </source>
</evidence>
<keyword evidence="3" id="KW-1133">Transmembrane helix</keyword>
<name>A0AAD7IB17_9AGAR</name>
<dbReference type="Gene3D" id="1.20.1250.20">
    <property type="entry name" value="MFS general substrate transporter like domains"/>
    <property type="match status" value="2"/>
</dbReference>
<dbReference type="AlphaFoldDB" id="A0AAD7IB17"/>
<sequence length="493" mass="52782">MSIRDSPASQPVEIELAYRVPLPLSTSTFFSPPTHSDGYPEVSSANSVNALTSVNGSALPPTDGGFGAWSFLAAAFIVEAIVWGFPNSYGVFLDSYLQDPRFASQNRATSLLPLVGTLSSGMIYCSGGPVINPIIARYPHLRPKMMWIGAILCCGTLLGASYATKACINIFQLILLQGVLYAIGGSLLYLPCISYMSEWFVVRRGMANGILFAGTSTGGLILPLVLPPLISNYGSSKTLRILSIAIGVLLFPLIPLVKGRLSHTRTRVHGPSPRGAHDWTKNKSFCVFLAANTLQGFAYFVPIVYLPTFANSLRISRSNSAVTLSLLNGASVVGRLSMGFLTDKVNPWILALSTLFTTSATTFILWGVLSHSFAGLLAFGMLYGSVASGFTSLWTGFVRPVAKDDPELSTKLYGYLLLTRGIGNVVSTPISARLYSRVRNVTDAAHLESTGFDVGNGRFETLIIYVGTCFAGAAGVAALGWAMDVRKGKGRQR</sequence>
<keyword evidence="3" id="KW-0472">Membrane</keyword>
<dbReference type="EMBL" id="JARJLG010000134">
    <property type="protein sequence ID" value="KAJ7739059.1"/>
    <property type="molecule type" value="Genomic_DNA"/>
</dbReference>
<dbReference type="GO" id="GO:0016020">
    <property type="term" value="C:membrane"/>
    <property type="evidence" value="ECO:0007669"/>
    <property type="project" value="UniProtKB-SubCell"/>
</dbReference>
<feature type="transmembrane region" description="Helical" evidence="3">
    <location>
        <begin position="376"/>
        <end position="397"/>
    </location>
</feature>
<keyword evidence="5" id="KW-1185">Reference proteome</keyword>
<feature type="transmembrane region" description="Helical" evidence="3">
    <location>
        <begin position="238"/>
        <end position="257"/>
    </location>
</feature>
<feature type="transmembrane region" description="Helical" evidence="3">
    <location>
        <begin position="145"/>
        <end position="164"/>
    </location>
</feature>
<gene>
    <name evidence="4" type="ORF">DFH07DRAFT_752336</name>
</gene>
<dbReference type="GO" id="GO:0022857">
    <property type="term" value="F:transmembrane transporter activity"/>
    <property type="evidence" value="ECO:0007669"/>
    <property type="project" value="InterPro"/>
</dbReference>
<organism evidence="4 5">
    <name type="scientific">Mycena maculata</name>
    <dbReference type="NCBI Taxonomy" id="230809"/>
    <lineage>
        <taxon>Eukaryota</taxon>
        <taxon>Fungi</taxon>
        <taxon>Dikarya</taxon>
        <taxon>Basidiomycota</taxon>
        <taxon>Agaricomycotina</taxon>
        <taxon>Agaricomycetes</taxon>
        <taxon>Agaricomycetidae</taxon>
        <taxon>Agaricales</taxon>
        <taxon>Marasmiineae</taxon>
        <taxon>Mycenaceae</taxon>
        <taxon>Mycena</taxon>
    </lineage>
</organism>
<evidence type="ECO:0000256" key="1">
    <source>
        <dbReference type="ARBA" id="ARBA00004141"/>
    </source>
</evidence>
<reference evidence="4" key="1">
    <citation type="submission" date="2023-03" db="EMBL/GenBank/DDBJ databases">
        <title>Massive genome expansion in bonnet fungi (Mycena s.s.) driven by repeated elements and novel gene families across ecological guilds.</title>
        <authorList>
            <consortium name="Lawrence Berkeley National Laboratory"/>
            <person name="Harder C.B."/>
            <person name="Miyauchi S."/>
            <person name="Viragh M."/>
            <person name="Kuo A."/>
            <person name="Thoen E."/>
            <person name="Andreopoulos B."/>
            <person name="Lu D."/>
            <person name="Skrede I."/>
            <person name="Drula E."/>
            <person name="Henrissat B."/>
            <person name="Morin E."/>
            <person name="Kohler A."/>
            <person name="Barry K."/>
            <person name="LaButti K."/>
            <person name="Morin E."/>
            <person name="Salamov A."/>
            <person name="Lipzen A."/>
            <person name="Mereny Z."/>
            <person name="Hegedus B."/>
            <person name="Baldrian P."/>
            <person name="Stursova M."/>
            <person name="Weitz H."/>
            <person name="Taylor A."/>
            <person name="Grigoriev I.V."/>
            <person name="Nagy L.G."/>
            <person name="Martin F."/>
            <person name="Kauserud H."/>
        </authorList>
    </citation>
    <scope>NUCLEOTIDE SEQUENCE</scope>
    <source>
        <strain evidence="4">CBHHK188m</strain>
    </source>
</reference>